<evidence type="ECO:0000259" key="1">
    <source>
        <dbReference type="PROSITE" id="PS50801"/>
    </source>
</evidence>
<organism evidence="2">
    <name type="scientific">uncultured bacterium</name>
    <name type="common">gcode 4</name>
    <dbReference type="NCBI Taxonomy" id="1234023"/>
    <lineage>
        <taxon>Bacteria</taxon>
        <taxon>environmental samples</taxon>
    </lineage>
</organism>
<dbReference type="InterPro" id="IPR036513">
    <property type="entry name" value="STAS_dom_sf"/>
</dbReference>
<dbReference type="Pfam" id="PF01740">
    <property type="entry name" value="STAS"/>
    <property type="match status" value="1"/>
</dbReference>
<reference evidence="2" key="1">
    <citation type="journal article" date="2012" name="Science">
        <title>Fermentation, hydrogen, and sulfur metabolism in multiple uncultivated bacterial phyla.</title>
        <authorList>
            <person name="Wrighton K.C."/>
            <person name="Thomas B.C."/>
            <person name="Sharon I."/>
            <person name="Miller C.S."/>
            <person name="Castelle C.J."/>
            <person name="VerBerkmoes N.C."/>
            <person name="Wilkins M.J."/>
            <person name="Hettich R.L."/>
            <person name="Lipton M.S."/>
            <person name="Williams K.H."/>
            <person name="Long P.E."/>
            <person name="Banfield J.F."/>
        </authorList>
    </citation>
    <scope>NUCLEOTIDE SEQUENCE [LARGE SCALE GENOMIC DNA]</scope>
</reference>
<comment type="caution">
    <text evidence="2">The sequence shown here is derived from an EMBL/GenBank/DDBJ whole genome shotgun (WGS) entry which is preliminary data.</text>
</comment>
<name>K1YDF6_9BACT</name>
<gene>
    <name evidence="2" type="ORF">ACD_78C00104G0007</name>
</gene>
<dbReference type="AlphaFoldDB" id="K1YDF6"/>
<dbReference type="CDD" id="cd07043">
    <property type="entry name" value="STAS_anti-anti-sigma_factors"/>
    <property type="match status" value="1"/>
</dbReference>
<protein>
    <recommendedName>
        <fullName evidence="1">STAS domain-containing protein</fullName>
    </recommendedName>
</protein>
<dbReference type="Gene3D" id="3.30.750.24">
    <property type="entry name" value="STAS domain"/>
    <property type="match status" value="1"/>
</dbReference>
<feature type="domain" description="STAS" evidence="1">
    <location>
        <begin position="48"/>
        <end position="114"/>
    </location>
</feature>
<dbReference type="InterPro" id="IPR002645">
    <property type="entry name" value="STAS_dom"/>
</dbReference>
<proteinExistence type="predicted"/>
<sequence>MTTGIAISYKKDGPISSLTFEWEINQTEIAENFSKAYRLIGTLKKITLLFDLSAVEYINSGFIGNISELYADIEENGGKMVIVGNPIINDTFDLVGFGEFVKIFDSKKEALDELKDFLWVKAFDFQFMD</sequence>
<dbReference type="EMBL" id="AMFJ01034104">
    <property type="protein sequence ID" value="EKD30268.1"/>
    <property type="molecule type" value="Genomic_DNA"/>
</dbReference>
<dbReference type="PROSITE" id="PS50801">
    <property type="entry name" value="STAS"/>
    <property type="match status" value="1"/>
</dbReference>
<evidence type="ECO:0000313" key="2">
    <source>
        <dbReference type="EMBL" id="EKD30268.1"/>
    </source>
</evidence>
<dbReference type="SUPFAM" id="SSF52091">
    <property type="entry name" value="SpoIIaa-like"/>
    <property type="match status" value="1"/>
</dbReference>
<accession>K1YDF6</accession>